<feature type="domain" description="Solute-binding protein family 3/N-terminal" evidence="6">
    <location>
        <begin position="29"/>
        <end position="277"/>
    </location>
</feature>
<sequence>MKIATLLAAGAFLVATMPCGFAQEQKWKEVRIVTEGGFPPWNYTKPDGTLAGFEIDLFKVICARMKVKCTLTAQSFDSMIPALNAGKFDAIVNDVSITPRREEVIAFSIPYAAVCYTFATANPDIAKKLGDEDKIISLNDEAATKAAMDPVKALFKDMTIGTLAAGGSVAFVETYFKGVALMRQYKTPEARDIDLVAGRVDVVVGGKDTLGIAAAKPGRETMKTFGPCFQGGVVGKGAGVGLRKQDTDLKAMFDKAIAEAQADGTIKKFALPVFGMDITPLN</sequence>
<dbReference type="SMART" id="SM00062">
    <property type="entry name" value="PBPb"/>
    <property type="match status" value="1"/>
</dbReference>
<dbReference type="PANTHER" id="PTHR35936">
    <property type="entry name" value="MEMBRANE-BOUND LYTIC MUREIN TRANSGLYCOSYLASE F"/>
    <property type="match status" value="1"/>
</dbReference>
<evidence type="ECO:0000256" key="3">
    <source>
        <dbReference type="ARBA" id="ARBA00022729"/>
    </source>
</evidence>
<dbReference type="PANTHER" id="PTHR35936:SF17">
    <property type="entry name" value="ARGININE-BINDING EXTRACELLULAR PROTEIN ARTP"/>
    <property type="match status" value="1"/>
</dbReference>
<evidence type="ECO:0000256" key="2">
    <source>
        <dbReference type="ARBA" id="ARBA00010333"/>
    </source>
</evidence>
<dbReference type="Gene3D" id="3.40.190.10">
    <property type="entry name" value="Periplasmic binding protein-like II"/>
    <property type="match status" value="2"/>
</dbReference>
<dbReference type="EMBL" id="JBHSLV010000026">
    <property type="protein sequence ID" value="MFC5394003.1"/>
    <property type="molecule type" value="Genomic_DNA"/>
</dbReference>
<gene>
    <name evidence="7" type="ORF">ACFPPC_15270</name>
</gene>
<dbReference type="Pfam" id="PF00497">
    <property type="entry name" value="SBP_bac_3"/>
    <property type="match status" value="1"/>
</dbReference>
<evidence type="ECO:0000313" key="7">
    <source>
        <dbReference type="EMBL" id="MFC5394003.1"/>
    </source>
</evidence>
<proteinExistence type="inferred from homology"/>
<evidence type="ECO:0000256" key="4">
    <source>
        <dbReference type="RuleBase" id="RU003744"/>
    </source>
</evidence>
<comment type="subcellular location">
    <subcellularLocation>
        <location evidence="1">Cell envelope</location>
    </subcellularLocation>
</comment>
<dbReference type="InterPro" id="IPR018313">
    <property type="entry name" value="SBP_3_CS"/>
</dbReference>
<comment type="caution">
    <text evidence="7">The sequence shown here is derived from an EMBL/GenBank/DDBJ whole genome shotgun (WGS) entry which is preliminary data.</text>
</comment>
<keyword evidence="8" id="KW-1185">Reference proteome</keyword>
<feature type="signal peptide" evidence="5">
    <location>
        <begin position="1"/>
        <end position="22"/>
    </location>
</feature>
<reference evidence="8" key="1">
    <citation type="journal article" date="2019" name="Int. J. Syst. Evol. Microbiol.">
        <title>The Global Catalogue of Microorganisms (GCM) 10K type strain sequencing project: providing services to taxonomists for standard genome sequencing and annotation.</title>
        <authorList>
            <consortium name="The Broad Institute Genomics Platform"/>
            <consortium name="The Broad Institute Genome Sequencing Center for Infectious Disease"/>
            <person name="Wu L."/>
            <person name="Ma J."/>
        </authorList>
    </citation>
    <scope>NUCLEOTIDE SEQUENCE [LARGE SCALE GENOMIC DNA]</scope>
    <source>
        <strain evidence="8">CGMCC 1.16326</strain>
    </source>
</reference>
<accession>A0ABW0HCA5</accession>
<name>A0ABW0HCA5_9HYPH</name>
<protein>
    <submittedName>
        <fullName evidence="7">Transporter substrate-binding domain-containing protein</fullName>
    </submittedName>
</protein>
<evidence type="ECO:0000256" key="1">
    <source>
        <dbReference type="ARBA" id="ARBA00004196"/>
    </source>
</evidence>
<evidence type="ECO:0000256" key="5">
    <source>
        <dbReference type="SAM" id="SignalP"/>
    </source>
</evidence>
<dbReference type="RefSeq" id="WP_377009102.1">
    <property type="nucleotide sequence ID" value="NZ_JBHSLV010000026.1"/>
</dbReference>
<dbReference type="Proteomes" id="UP001596104">
    <property type="component" value="Unassembled WGS sequence"/>
</dbReference>
<dbReference type="InterPro" id="IPR001638">
    <property type="entry name" value="Solute-binding_3/MltF_N"/>
</dbReference>
<feature type="chain" id="PRO_5045417518" evidence="5">
    <location>
        <begin position="23"/>
        <end position="282"/>
    </location>
</feature>
<evidence type="ECO:0000259" key="6">
    <source>
        <dbReference type="SMART" id="SM00062"/>
    </source>
</evidence>
<dbReference type="PROSITE" id="PS01039">
    <property type="entry name" value="SBP_BACTERIAL_3"/>
    <property type="match status" value="1"/>
</dbReference>
<keyword evidence="3 5" id="KW-0732">Signal</keyword>
<evidence type="ECO:0000313" key="8">
    <source>
        <dbReference type="Proteomes" id="UP001596104"/>
    </source>
</evidence>
<dbReference type="SUPFAM" id="SSF53850">
    <property type="entry name" value="Periplasmic binding protein-like II"/>
    <property type="match status" value="1"/>
</dbReference>
<organism evidence="7 8">
    <name type="scientific">Bosea vestrisii</name>
    <dbReference type="NCBI Taxonomy" id="151416"/>
    <lineage>
        <taxon>Bacteria</taxon>
        <taxon>Pseudomonadati</taxon>
        <taxon>Pseudomonadota</taxon>
        <taxon>Alphaproteobacteria</taxon>
        <taxon>Hyphomicrobiales</taxon>
        <taxon>Boseaceae</taxon>
        <taxon>Bosea</taxon>
    </lineage>
</organism>
<comment type="similarity">
    <text evidence="2 4">Belongs to the bacterial solute-binding protein 3 family.</text>
</comment>